<sequence length="331" mass="36732">MNITLVMAGDEEGGLEKHVVELANGLQARGHTVTVIAHAKYQERLAKVNFIAVDLSKSRRNIGVLYQLYKVIKILNADVIHVHGNKAAAMVSPLLPFLQLKSVATLHSRKKNTKVFKRFNAVIAVSPNAAEVLEHPHKHVVLNGIEPPVLDENIPKHEPAVVLAVGRLVPVKGFDVLIEAWQGIQNAELWIVGDGFEHEKLQGLITQFNLQHSVKLLGFRSDIVELMQQASLYVMSSHYEGCPYTMIEALLCRIPMVSTAVGAMTMVLPKQYLCPVNDAKALNQQISHSLNNLESVQQNFQSVFEFAAKELVLDGMLQNIEKIYDEVLSAK</sequence>
<proteinExistence type="predicted"/>
<dbReference type="GO" id="GO:0016757">
    <property type="term" value="F:glycosyltransferase activity"/>
    <property type="evidence" value="ECO:0007669"/>
    <property type="project" value="InterPro"/>
</dbReference>
<organism evidence="3 4">
    <name type="scientific">Acinetobacter radioresistens</name>
    <dbReference type="NCBI Taxonomy" id="40216"/>
    <lineage>
        <taxon>Bacteria</taxon>
        <taxon>Pseudomonadati</taxon>
        <taxon>Pseudomonadota</taxon>
        <taxon>Gammaproteobacteria</taxon>
        <taxon>Moraxellales</taxon>
        <taxon>Moraxellaceae</taxon>
        <taxon>Acinetobacter</taxon>
    </lineage>
</organism>
<dbReference type="Pfam" id="PF13439">
    <property type="entry name" value="Glyco_transf_4"/>
    <property type="match status" value="1"/>
</dbReference>
<dbReference type="PANTHER" id="PTHR12526:SF627">
    <property type="entry name" value="D-RHAMNOSYLTRANSFERASE WBPZ"/>
    <property type="match status" value="1"/>
</dbReference>
<dbReference type="Gene3D" id="3.40.50.2000">
    <property type="entry name" value="Glycogen Phosphorylase B"/>
    <property type="match status" value="2"/>
</dbReference>
<evidence type="ECO:0000313" key="4">
    <source>
        <dbReference type="Proteomes" id="UP000314285"/>
    </source>
</evidence>
<dbReference type="CDD" id="cd03811">
    <property type="entry name" value="GT4_GT28_WabH-like"/>
    <property type="match status" value="1"/>
</dbReference>
<dbReference type="Pfam" id="PF00534">
    <property type="entry name" value="Glycos_transf_1"/>
    <property type="match status" value="1"/>
</dbReference>
<name>A0A8H2K2W4_ACIRA</name>
<dbReference type="GO" id="GO:1901135">
    <property type="term" value="P:carbohydrate derivative metabolic process"/>
    <property type="evidence" value="ECO:0007669"/>
    <property type="project" value="UniProtKB-ARBA"/>
</dbReference>
<reference evidence="3 4" key="1">
    <citation type="submission" date="2019-06" db="EMBL/GenBank/DDBJ databases">
        <title>Genome of Acinetobacter radioresistens APH1, a phenol degrading strain.</title>
        <authorList>
            <person name="Liu Y."/>
        </authorList>
    </citation>
    <scope>NUCLEOTIDE SEQUENCE [LARGE SCALE GENOMIC DNA]</scope>
    <source>
        <strain evidence="3 4">APH1</strain>
    </source>
</reference>
<protein>
    <submittedName>
        <fullName evidence="3">Glycosyltransferase</fullName>
    </submittedName>
</protein>
<keyword evidence="3" id="KW-0808">Transferase</keyword>
<feature type="domain" description="Glycosyl transferase family 1" evidence="1">
    <location>
        <begin position="155"/>
        <end position="294"/>
    </location>
</feature>
<evidence type="ECO:0000259" key="2">
    <source>
        <dbReference type="Pfam" id="PF13439"/>
    </source>
</evidence>
<dbReference type="RefSeq" id="WP_017400730.1">
    <property type="nucleotide sequence ID" value="NZ_CP027365.1"/>
</dbReference>
<feature type="domain" description="Glycosyltransferase subfamily 4-like N-terminal" evidence="2">
    <location>
        <begin position="13"/>
        <end position="146"/>
    </location>
</feature>
<dbReference type="AlphaFoldDB" id="A0A8H2K2W4"/>
<accession>A0A8H2K2W4</accession>
<dbReference type="Proteomes" id="UP000314285">
    <property type="component" value="Unassembled WGS sequence"/>
</dbReference>
<dbReference type="InterPro" id="IPR028098">
    <property type="entry name" value="Glyco_trans_4-like_N"/>
</dbReference>
<comment type="caution">
    <text evidence="3">The sequence shown here is derived from an EMBL/GenBank/DDBJ whole genome shotgun (WGS) entry which is preliminary data.</text>
</comment>
<dbReference type="EMBL" id="VFBM01000005">
    <property type="protein sequence ID" value="TNX92135.1"/>
    <property type="molecule type" value="Genomic_DNA"/>
</dbReference>
<dbReference type="PANTHER" id="PTHR12526">
    <property type="entry name" value="GLYCOSYLTRANSFERASE"/>
    <property type="match status" value="1"/>
</dbReference>
<evidence type="ECO:0000313" key="3">
    <source>
        <dbReference type="EMBL" id="TNX92135.1"/>
    </source>
</evidence>
<gene>
    <name evidence="3" type="ORF">FHY67_08210</name>
</gene>
<dbReference type="InterPro" id="IPR001296">
    <property type="entry name" value="Glyco_trans_1"/>
</dbReference>
<evidence type="ECO:0000259" key="1">
    <source>
        <dbReference type="Pfam" id="PF00534"/>
    </source>
</evidence>
<dbReference type="SUPFAM" id="SSF53756">
    <property type="entry name" value="UDP-Glycosyltransferase/glycogen phosphorylase"/>
    <property type="match status" value="1"/>
</dbReference>